<sequence>MATNNTFKININFIGNKNLLIRNGQLFINVDDEDDWALADLNSIMAYENTIVKIRDLDDNKEFFLFLINTNIIVTDNEIKINTFNKMEIYKQNKKAKFNKVLIKEVMDKINYYESLQKIGLSLDQFMEEKLLKQKLYILKMEQNLKIVKEIKYENKK</sequence>
<reference evidence="1" key="1">
    <citation type="submission" date="2022-11" db="EMBL/GenBank/DDBJ databases">
        <title>Draft genome of Mycoplasma arginini isolated from fly.</title>
        <authorList>
            <person name="Severgnini M."/>
            <person name="Gioia G."/>
            <person name="Cremonesi P."/>
            <person name="Moroni P."/>
            <person name="Addis M.F."/>
            <person name="Castiglioni B."/>
        </authorList>
    </citation>
    <scope>NUCLEOTIDE SEQUENCE</scope>
    <source>
        <strain evidence="1">QMP CG1-1632</strain>
    </source>
</reference>
<organism evidence="1 3">
    <name type="scientific">Mycoplasmopsis arginini</name>
    <name type="common">Mycoplasma arginini</name>
    <dbReference type="NCBI Taxonomy" id="2094"/>
    <lineage>
        <taxon>Bacteria</taxon>
        <taxon>Bacillati</taxon>
        <taxon>Mycoplasmatota</taxon>
        <taxon>Mycoplasmoidales</taxon>
        <taxon>Metamycoplasmataceae</taxon>
        <taxon>Mycoplasmopsis</taxon>
    </lineage>
</organism>
<reference evidence="2" key="2">
    <citation type="submission" date="2024-01" db="EMBL/GenBank/DDBJ databases">
        <title>Complete genome sequence of Mycoplasma arginini type strain G 230.</title>
        <authorList>
            <person name="Spergser J."/>
        </authorList>
    </citation>
    <scope>NUCLEOTIDE SEQUENCE</scope>
    <source>
        <strain evidence="2">NCTC 10129</strain>
    </source>
</reference>
<proteinExistence type="predicted"/>
<evidence type="ECO:0000313" key="3">
    <source>
        <dbReference type="Proteomes" id="UP001162175"/>
    </source>
</evidence>
<accession>A0AA43QYP9</accession>
<dbReference type="Proteomes" id="UP001432074">
    <property type="component" value="Chromosome"/>
</dbReference>
<evidence type="ECO:0000313" key="2">
    <source>
        <dbReference type="EMBL" id="WVN22110.1"/>
    </source>
</evidence>
<dbReference type="EMBL" id="CP143577">
    <property type="protein sequence ID" value="WVN22110.1"/>
    <property type="molecule type" value="Genomic_DNA"/>
</dbReference>
<name>A0AA43QYP9_MYCAR</name>
<dbReference type="Proteomes" id="UP001162175">
    <property type="component" value="Unassembled WGS sequence"/>
</dbReference>
<dbReference type="RefSeq" id="WP_129694470.1">
    <property type="nucleotide sequence ID" value="NZ_CP143577.1"/>
</dbReference>
<dbReference type="AlphaFoldDB" id="A0AA43QYP9"/>
<dbReference type="EMBL" id="JAPFAR010000024">
    <property type="protein sequence ID" value="MDI3349473.1"/>
    <property type="molecule type" value="Genomic_DNA"/>
</dbReference>
<evidence type="ECO:0000313" key="1">
    <source>
        <dbReference type="EMBL" id="MDI3349473.1"/>
    </source>
</evidence>
<keyword evidence="4" id="KW-1185">Reference proteome</keyword>
<protein>
    <submittedName>
        <fullName evidence="1">Uncharacterized protein</fullName>
    </submittedName>
</protein>
<evidence type="ECO:0000313" key="4">
    <source>
        <dbReference type="Proteomes" id="UP001432074"/>
    </source>
</evidence>
<dbReference type="NCBIfam" id="NF045935">
    <property type="entry name" value="MSC_0621_epsi"/>
    <property type="match status" value="1"/>
</dbReference>
<gene>
    <name evidence="1" type="ORF">DCBHLPFO_00583</name>
    <name evidence="2" type="ORF">V2E25_00725</name>
</gene>